<evidence type="ECO:0000256" key="3">
    <source>
        <dbReference type="ARBA" id="ARBA00023163"/>
    </source>
</evidence>
<organism evidence="5 6">
    <name type="scientific">Saccharopolyspora endophytica</name>
    <dbReference type="NCBI Taxonomy" id="543886"/>
    <lineage>
        <taxon>Bacteria</taxon>
        <taxon>Bacillati</taxon>
        <taxon>Actinomycetota</taxon>
        <taxon>Actinomycetes</taxon>
        <taxon>Pseudonocardiales</taxon>
        <taxon>Pseudonocardiaceae</taxon>
        <taxon>Saccharopolyspora</taxon>
    </lineage>
</organism>
<dbReference type="Gene3D" id="3.40.50.2300">
    <property type="match status" value="2"/>
</dbReference>
<reference evidence="5 6" key="1">
    <citation type="submission" date="2021-04" db="EMBL/GenBank/DDBJ databases">
        <title>Whole-genome sequencing of Saccharopolyspora endophytica KCTC 19397.</title>
        <authorList>
            <person name="Ay H."/>
            <person name="Saygin H."/>
            <person name="Sahin N."/>
        </authorList>
    </citation>
    <scope>NUCLEOTIDE SEQUENCE [LARGE SCALE GENOMIC DNA]</scope>
    <source>
        <strain evidence="5 6">KCTC 19397</strain>
    </source>
</reference>
<dbReference type="RefSeq" id="WP_210969027.1">
    <property type="nucleotide sequence ID" value="NZ_JAGPXE010000002.1"/>
</dbReference>
<evidence type="ECO:0000256" key="1">
    <source>
        <dbReference type="ARBA" id="ARBA00023015"/>
    </source>
</evidence>
<dbReference type="SUPFAM" id="SSF47413">
    <property type="entry name" value="lambda repressor-like DNA-binding domains"/>
    <property type="match status" value="1"/>
</dbReference>
<dbReference type="CDD" id="cd01392">
    <property type="entry name" value="HTH_LacI"/>
    <property type="match status" value="1"/>
</dbReference>
<protein>
    <submittedName>
        <fullName evidence="5">LacI family DNA-binding transcriptional regulator</fullName>
    </submittedName>
</protein>
<dbReference type="CDD" id="cd06267">
    <property type="entry name" value="PBP1_LacI_sugar_binding-like"/>
    <property type="match status" value="1"/>
</dbReference>
<evidence type="ECO:0000313" key="6">
    <source>
        <dbReference type="Proteomes" id="UP000674084"/>
    </source>
</evidence>
<dbReference type="Pfam" id="PF00356">
    <property type="entry name" value="LacI"/>
    <property type="match status" value="1"/>
</dbReference>
<feature type="domain" description="HTH lacI-type" evidence="4">
    <location>
        <begin position="3"/>
        <end position="56"/>
    </location>
</feature>
<dbReference type="EMBL" id="JAGPXE010000002">
    <property type="protein sequence ID" value="MBQ0923592.1"/>
    <property type="molecule type" value="Genomic_DNA"/>
</dbReference>
<dbReference type="InterPro" id="IPR028082">
    <property type="entry name" value="Peripla_BP_I"/>
</dbReference>
<dbReference type="SUPFAM" id="SSF53822">
    <property type="entry name" value="Periplasmic binding protein-like I"/>
    <property type="match status" value="1"/>
</dbReference>
<dbReference type="InterPro" id="IPR000843">
    <property type="entry name" value="HTH_LacI"/>
</dbReference>
<accession>A0ABS5DBB6</accession>
<comment type="caution">
    <text evidence="5">The sequence shown here is derived from an EMBL/GenBank/DDBJ whole genome shotgun (WGS) entry which is preliminary data.</text>
</comment>
<evidence type="ECO:0000313" key="5">
    <source>
        <dbReference type="EMBL" id="MBQ0923592.1"/>
    </source>
</evidence>
<keyword evidence="6" id="KW-1185">Reference proteome</keyword>
<evidence type="ECO:0000259" key="4">
    <source>
        <dbReference type="PROSITE" id="PS50932"/>
    </source>
</evidence>
<keyword evidence="1" id="KW-0805">Transcription regulation</keyword>
<keyword evidence="3" id="KW-0804">Transcription</keyword>
<dbReference type="PROSITE" id="PS50932">
    <property type="entry name" value="HTH_LACI_2"/>
    <property type="match status" value="1"/>
</dbReference>
<dbReference type="InterPro" id="IPR046335">
    <property type="entry name" value="LacI/GalR-like_sensor"/>
</dbReference>
<dbReference type="Proteomes" id="UP000674084">
    <property type="component" value="Unassembled WGS sequence"/>
</dbReference>
<dbReference type="GO" id="GO:0003677">
    <property type="term" value="F:DNA binding"/>
    <property type="evidence" value="ECO:0007669"/>
    <property type="project" value="UniProtKB-KW"/>
</dbReference>
<dbReference type="PANTHER" id="PTHR30146:SF138">
    <property type="entry name" value="TRANSCRIPTIONAL REGULATORY PROTEIN"/>
    <property type="match status" value="1"/>
</dbReference>
<dbReference type="Gene3D" id="1.10.260.40">
    <property type="entry name" value="lambda repressor-like DNA-binding domains"/>
    <property type="match status" value="1"/>
</dbReference>
<dbReference type="SMART" id="SM00354">
    <property type="entry name" value="HTH_LACI"/>
    <property type="match status" value="1"/>
</dbReference>
<evidence type="ECO:0000256" key="2">
    <source>
        <dbReference type="ARBA" id="ARBA00023125"/>
    </source>
</evidence>
<sequence length="329" mass="33954">MPATLTDVAARAEVSLATASRAFNDPDRLAPATRQRVLAAAAELGYETPLGPATRTIGVVVPDMANAVFASLLRSIHDQAWHGRHQLMATNTNEDPSREREALDRLAGSTNGVILCSPRLPVDQLDEIATRTPMVVVNGMLEKAPCVLIGANDGIRQAVEHLRALGHQHLAYVPGPASSWADRNRQDALSEHCAAEGLQLTVVGNQAASVSGGLAAAASVVASGATAVVAYNDLVALGVRAGAQGLGRRCPQHLSVIGIDDLDVSAVSDPGLTSVHVGIAEGGTLAVDLLLEQIDGGARHDDTVHMGSQLIVRGSTGVPEPAHANSPAG</sequence>
<dbReference type="Pfam" id="PF13377">
    <property type="entry name" value="Peripla_BP_3"/>
    <property type="match status" value="1"/>
</dbReference>
<gene>
    <name evidence="5" type="ORF">KBO27_06530</name>
</gene>
<dbReference type="InterPro" id="IPR010982">
    <property type="entry name" value="Lambda_DNA-bd_dom_sf"/>
</dbReference>
<name>A0ABS5DBB6_9PSEU</name>
<proteinExistence type="predicted"/>
<dbReference type="PANTHER" id="PTHR30146">
    <property type="entry name" value="LACI-RELATED TRANSCRIPTIONAL REPRESSOR"/>
    <property type="match status" value="1"/>
</dbReference>
<keyword evidence="2 5" id="KW-0238">DNA-binding</keyword>